<dbReference type="GO" id="GO:0005829">
    <property type="term" value="C:cytosol"/>
    <property type="evidence" value="ECO:0007669"/>
    <property type="project" value="TreeGrafter"/>
</dbReference>
<keyword evidence="1 4" id="KW-0378">Hydrolase</keyword>
<dbReference type="GO" id="GO:0019693">
    <property type="term" value="P:ribose phosphate metabolic process"/>
    <property type="evidence" value="ECO:0007669"/>
    <property type="project" value="TreeGrafter"/>
</dbReference>
<reference evidence="5 6" key="1">
    <citation type="journal article" date="2019" name="Nat. Commun.">
        <title>The antimicrobial potential of Streptomyces from insect microbiomes.</title>
        <authorList>
            <person name="Chevrette M.G."/>
            <person name="Carlson C.M."/>
            <person name="Ortega H.E."/>
            <person name="Thomas C."/>
            <person name="Ananiev G.E."/>
            <person name="Barns K.J."/>
            <person name="Book A.J."/>
            <person name="Cagnazzo J."/>
            <person name="Carlos C."/>
            <person name="Flanigan W."/>
            <person name="Grubbs K.J."/>
            <person name="Horn H.A."/>
            <person name="Hoffmann F.M."/>
            <person name="Klassen J.L."/>
            <person name="Knack J.J."/>
            <person name="Lewin G.R."/>
            <person name="McDonald B.R."/>
            <person name="Muller L."/>
            <person name="Melo W.G.P."/>
            <person name="Pinto-Tomas A.A."/>
            <person name="Schmitz A."/>
            <person name="Wendt-Pienkowski E."/>
            <person name="Wildman S."/>
            <person name="Zhao M."/>
            <person name="Zhang F."/>
            <person name="Bugni T.S."/>
            <person name="Andes D.R."/>
            <person name="Pupo M.T."/>
            <person name="Currie C.R."/>
        </authorList>
    </citation>
    <scope>NUCLEOTIDE SEQUENCE [LARGE SCALE GENOMIC DNA]</scope>
    <source>
        <strain evidence="5 6">SID5840</strain>
    </source>
</reference>
<dbReference type="Pfam" id="PF00293">
    <property type="entry name" value="NUDIX"/>
    <property type="match status" value="1"/>
</dbReference>
<reference evidence="4 7" key="2">
    <citation type="submission" date="2024-01" db="EMBL/GenBank/DDBJ databases">
        <title>Genome mining of biosynthetic gene clusters to explore secondary metabolites of Streptomyces sp.</title>
        <authorList>
            <person name="Baig A."/>
            <person name="Ajitkumar Shintre N."/>
            <person name="Kumar H."/>
            <person name="Anbarasu A."/>
            <person name="Ramaiah S."/>
        </authorList>
    </citation>
    <scope>NUCLEOTIDE SEQUENCE [LARGE SCALE GENOMIC DNA]</scope>
    <source>
        <strain evidence="4 7">A01</strain>
    </source>
</reference>
<dbReference type="PROSITE" id="PS51462">
    <property type="entry name" value="NUDIX"/>
    <property type="match status" value="1"/>
</dbReference>
<evidence type="ECO:0000313" key="6">
    <source>
        <dbReference type="Proteomes" id="UP000467124"/>
    </source>
</evidence>
<dbReference type="EMBL" id="WWHY01000001">
    <property type="protein sequence ID" value="MYR34541.1"/>
    <property type="molecule type" value="Genomic_DNA"/>
</dbReference>
<dbReference type="SUPFAM" id="SSF55811">
    <property type="entry name" value="Nudix"/>
    <property type="match status" value="1"/>
</dbReference>
<dbReference type="GO" id="GO:0006753">
    <property type="term" value="P:nucleoside phosphate metabolic process"/>
    <property type="evidence" value="ECO:0007669"/>
    <property type="project" value="TreeGrafter"/>
</dbReference>
<gene>
    <name evidence="5" type="ORF">GTW20_20400</name>
    <name evidence="4" type="ORF">VSQ78_21685</name>
</gene>
<dbReference type="InterPro" id="IPR000086">
    <property type="entry name" value="NUDIX_hydrolase_dom"/>
</dbReference>
<sequence length="222" mass="24375">MADQTRRIENETSGAYARVADAPESWPVERSEERYRGPKCGMRTDWVEMPGAGGEGRTVAARDYMDHPGAAAIVALDDQGRVLLQRQYRHPTGHTLWELPAGVLDAEGEGPLATARRELVEEAGLRAATWHRLPAFFPSTGFSNERIHIFLARDLSEVPEEEIDFVREHEETDLASEWLPLEEAVRAVLADRLHNGATLIGVLAAHAASGDGFAALPEASDD</sequence>
<dbReference type="Proteomes" id="UP000467124">
    <property type="component" value="Unassembled WGS sequence"/>
</dbReference>
<protein>
    <submittedName>
        <fullName evidence="5">NUDIX domain-containing protein</fullName>
    </submittedName>
    <submittedName>
        <fullName evidence="4">NUDIX hydrolase</fullName>
        <ecNumber evidence="4">3.6.-.-</ecNumber>
    </submittedName>
</protein>
<evidence type="ECO:0000259" key="3">
    <source>
        <dbReference type="PROSITE" id="PS51462"/>
    </source>
</evidence>
<evidence type="ECO:0000256" key="1">
    <source>
        <dbReference type="ARBA" id="ARBA00022801"/>
    </source>
</evidence>
<comment type="caution">
    <text evidence="5">The sequence shown here is derived from an EMBL/GenBank/DDBJ whole genome shotgun (WGS) entry which is preliminary data.</text>
</comment>
<dbReference type="InterPro" id="IPR015797">
    <property type="entry name" value="NUDIX_hydrolase-like_dom_sf"/>
</dbReference>
<dbReference type="RefSeq" id="WP_161111570.1">
    <property type="nucleotide sequence ID" value="NZ_JAYMRS010000010.1"/>
</dbReference>
<evidence type="ECO:0000313" key="4">
    <source>
        <dbReference type="EMBL" id="MFB8770321.1"/>
    </source>
</evidence>
<accession>A0A7K2IX49</accession>
<dbReference type="EMBL" id="JAYMRS010000010">
    <property type="protein sequence ID" value="MFB8770321.1"/>
    <property type="molecule type" value="Genomic_DNA"/>
</dbReference>
<dbReference type="GO" id="GO:0016787">
    <property type="term" value="F:hydrolase activity"/>
    <property type="evidence" value="ECO:0007669"/>
    <property type="project" value="UniProtKB-KW"/>
</dbReference>
<keyword evidence="7" id="KW-1185">Reference proteome</keyword>
<dbReference type="Gene3D" id="3.90.79.10">
    <property type="entry name" value="Nucleoside Triphosphate Pyrophosphohydrolase"/>
    <property type="match status" value="1"/>
</dbReference>
<dbReference type="Proteomes" id="UP001585053">
    <property type="component" value="Unassembled WGS sequence"/>
</dbReference>
<dbReference type="PANTHER" id="PTHR11839:SF31">
    <property type="entry name" value="ADP-RIBOSE PYROPHOSPHATASE"/>
    <property type="match status" value="1"/>
</dbReference>
<dbReference type="PANTHER" id="PTHR11839">
    <property type="entry name" value="UDP/ADP-SUGAR PYROPHOSPHATASE"/>
    <property type="match status" value="1"/>
</dbReference>
<dbReference type="CDD" id="cd24158">
    <property type="entry name" value="NUDIX_ADPRase_Rv1700"/>
    <property type="match status" value="1"/>
</dbReference>
<feature type="compositionally biased region" description="Basic and acidic residues" evidence="2">
    <location>
        <begin position="1"/>
        <end position="10"/>
    </location>
</feature>
<name>A0A7K2IX49_9ACTN</name>
<feature type="region of interest" description="Disordered" evidence="2">
    <location>
        <begin position="1"/>
        <end position="34"/>
    </location>
</feature>
<dbReference type="EC" id="3.6.-.-" evidence="4"/>
<evidence type="ECO:0000256" key="2">
    <source>
        <dbReference type="SAM" id="MobiDB-lite"/>
    </source>
</evidence>
<proteinExistence type="predicted"/>
<organism evidence="5 6">
    <name type="scientific">Nocardiopsis alba</name>
    <dbReference type="NCBI Taxonomy" id="53437"/>
    <lineage>
        <taxon>Bacteria</taxon>
        <taxon>Bacillati</taxon>
        <taxon>Actinomycetota</taxon>
        <taxon>Actinomycetes</taxon>
        <taxon>Streptosporangiales</taxon>
        <taxon>Nocardiopsidaceae</taxon>
        <taxon>Nocardiopsis</taxon>
    </lineage>
</organism>
<evidence type="ECO:0000313" key="5">
    <source>
        <dbReference type="EMBL" id="MYR34541.1"/>
    </source>
</evidence>
<evidence type="ECO:0000313" key="7">
    <source>
        <dbReference type="Proteomes" id="UP001585053"/>
    </source>
</evidence>
<dbReference type="AlphaFoldDB" id="A0A7K2IX49"/>
<feature type="domain" description="Nudix hydrolase" evidence="3">
    <location>
        <begin position="65"/>
        <end position="204"/>
    </location>
</feature>